<dbReference type="InterPro" id="IPR011043">
    <property type="entry name" value="Gal_Oxase/kelch_b-propeller"/>
</dbReference>
<proteinExistence type="predicted"/>
<feature type="domain" description="Attractin/MKLN-like beta-propeller" evidence="4">
    <location>
        <begin position="42"/>
        <end position="257"/>
    </location>
</feature>
<dbReference type="EMBL" id="NMUL01000007">
    <property type="protein sequence ID" value="OXM69767.1"/>
    <property type="molecule type" value="Genomic_DNA"/>
</dbReference>
<evidence type="ECO:0000313" key="5">
    <source>
        <dbReference type="EMBL" id="OXM69767.1"/>
    </source>
</evidence>
<dbReference type="OrthoDB" id="3676679at2"/>
<dbReference type="InterPro" id="IPR037293">
    <property type="entry name" value="Gal_Oxidase_central_sf"/>
</dbReference>
<dbReference type="PANTHER" id="PTHR46344">
    <property type="entry name" value="OS02G0202900 PROTEIN"/>
    <property type="match status" value="1"/>
</dbReference>
<evidence type="ECO:0000313" key="6">
    <source>
        <dbReference type="Proteomes" id="UP000215199"/>
    </source>
</evidence>
<sequence>MTSSTLAATGTWKPGKDLPAPGGWYGQHDGAVVLTTPDGKSQVLVVGGVDGKGVAQATGAVYDVAGDAWTTADPHVPRRLHATTVLADGKVLVTGGVSGSPFSPGLTAAEIFNPADKTWKVVAGMKQGRWGHSAVLLPNKQVLVAGGATNRSGDSIRALASAELYDPDKNTWTDAKPMTDPRTGHTAIVLKDGKVLVCGGTVPVSGTGDVALGFCELYTPGTTPGNDSWSATGSLLRPRTGHQAVKLSETSVLVVGGGVPGAPGDGTFDPYARLTVEQFDLTAGAGTWQDVTPAEPVPRGRGLHRAVPLGTGKVLVAGGTAGPRDDVGYPSALILDASGAEKTWTTAAGMATGRWAFAAVALPGTKVLVTGGVARSGLAATDPDADELAKTTEIFDAGSGS</sequence>
<dbReference type="InterPro" id="IPR006652">
    <property type="entry name" value="Kelch_1"/>
</dbReference>
<name>A0A229TEU8_9PSEU</name>
<keyword evidence="1" id="KW-0880">Kelch repeat</keyword>
<dbReference type="AlphaFoldDB" id="A0A229TEU8"/>
<evidence type="ECO:0000256" key="3">
    <source>
        <dbReference type="SAM" id="MobiDB-lite"/>
    </source>
</evidence>
<dbReference type="Gene3D" id="2.130.10.80">
    <property type="entry name" value="Galactose oxidase/kelch, beta-propeller"/>
    <property type="match status" value="3"/>
</dbReference>
<organism evidence="5 6">
    <name type="scientific">Amycolatopsis vastitatis</name>
    <dbReference type="NCBI Taxonomy" id="1905142"/>
    <lineage>
        <taxon>Bacteria</taxon>
        <taxon>Bacillati</taxon>
        <taxon>Actinomycetota</taxon>
        <taxon>Actinomycetes</taxon>
        <taxon>Pseudonocardiales</taxon>
        <taxon>Pseudonocardiaceae</taxon>
        <taxon>Amycolatopsis</taxon>
    </lineage>
</organism>
<keyword evidence="2" id="KW-0677">Repeat</keyword>
<accession>A0A229TEU8</accession>
<reference evidence="6" key="1">
    <citation type="submission" date="2017-07" db="EMBL/GenBank/DDBJ databases">
        <title>Comparative genome mining reveals phylogenetic distribution patterns of secondary metabolites in Amycolatopsis.</title>
        <authorList>
            <person name="Adamek M."/>
            <person name="Alanjary M."/>
            <person name="Sales-Ortells H."/>
            <person name="Goodfellow M."/>
            <person name="Bull A.T."/>
            <person name="Kalinowski J."/>
            <person name="Ziemert N."/>
        </authorList>
    </citation>
    <scope>NUCLEOTIDE SEQUENCE [LARGE SCALE GENOMIC DNA]</scope>
    <source>
        <strain evidence="6">H5</strain>
    </source>
</reference>
<dbReference type="RefSeq" id="WP_093947090.1">
    <property type="nucleotide sequence ID" value="NZ_NMUL01000007.1"/>
</dbReference>
<keyword evidence="6" id="KW-1185">Reference proteome</keyword>
<protein>
    <submittedName>
        <fullName evidence="5">Kelch-like protein 17</fullName>
    </submittedName>
</protein>
<evidence type="ECO:0000259" key="4">
    <source>
        <dbReference type="Pfam" id="PF24981"/>
    </source>
</evidence>
<dbReference type="SUPFAM" id="SSF50965">
    <property type="entry name" value="Galactose oxidase, central domain"/>
    <property type="match status" value="1"/>
</dbReference>
<dbReference type="PANTHER" id="PTHR46344:SF27">
    <property type="entry name" value="KELCH REPEAT SUPERFAMILY PROTEIN"/>
    <property type="match status" value="1"/>
</dbReference>
<dbReference type="SMART" id="SM00612">
    <property type="entry name" value="Kelch"/>
    <property type="match status" value="4"/>
</dbReference>
<dbReference type="InterPro" id="IPR056737">
    <property type="entry name" value="Beta-prop_ATRN-MKLN-like"/>
</dbReference>
<comment type="caution">
    <text evidence="5">The sequence shown here is derived from an EMBL/GenBank/DDBJ whole genome shotgun (WGS) entry which is preliminary data.</text>
</comment>
<evidence type="ECO:0000256" key="1">
    <source>
        <dbReference type="ARBA" id="ARBA00022441"/>
    </source>
</evidence>
<gene>
    <name evidence="5" type="ORF">CF165_09705</name>
</gene>
<dbReference type="Proteomes" id="UP000215199">
    <property type="component" value="Unassembled WGS sequence"/>
</dbReference>
<feature type="region of interest" description="Disordered" evidence="3">
    <location>
        <begin position="1"/>
        <end position="21"/>
    </location>
</feature>
<evidence type="ECO:0000256" key="2">
    <source>
        <dbReference type="ARBA" id="ARBA00022737"/>
    </source>
</evidence>
<dbReference type="Pfam" id="PF24981">
    <property type="entry name" value="Beta-prop_ATRN-LZTR1"/>
    <property type="match status" value="1"/>
</dbReference>